<name>A0A1E5TK80_9STAP</name>
<keyword evidence="5" id="KW-1185">Reference proteome</keyword>
<dbReference type="AlphaFoldDB" id="A0A1E5TK80"/>
<gene>
    <name evidence="3" type="ORF">ASS94_05665</name>
    <name evidence="2" type="ORF">M4L89_00920</name>
</gene>
<keyword evidence="1" id="KW-0472">Membrane</keyword>
<protein>
    <submittedName>
        <fullName evidence="2">Uncharacterized protein</fullName>
    </submittedName>
</protein>
<dbReference type="Proteomes" id="UP001152422">
    <property type="component" value="Unassembled WGS sequence"/>
</dbReference>
<dbReference type="EMBL" id="LNPX01000021">
    <property type="protein sequence ID" value="OEK57674.1"/>
    <property type="molecule type" value="Genomic_DNA"/>
</dbReference>
<accession>A0A1E5TK80</accession>
<dbReference type="GeneID" id="69846019"/>
<dbReference type="Proteomes" id="UP000095464">
    <property type="component" value="Unassembled WGS sequence"/>
</dbReference>
<dbReference type="RefSeq" id="WP_002507768.1">
    <property type="nucleotide sequence ID" value="NZ_CP013114.1"/>
</dbReference>
<evidence type="ECO:0000313" key="5">
    <source>
        <dbReference type="Proteomes" id="UP001152422"/>
    </source>
</evidence>
<dbReference type="NCBIfam" id="NF041581">
    <property type="entry name" value="SosA"/>
    <property type="match status" value="1"/>
</dbReference>
<feature type="transmembrane region" description="Helical" evidence="1">
    <location>
        <begin position="12"/>
        <end position="30"/>
    </location>
</feature>
<dbReference type="EMBL" id="JAMBQA010000001">
    <property type="protein sequence ID" value="MDG0844803.1"/>
    <property type="molecule type" value="Genomic_DNA"/>
</dbReference>
<dbReference type="KEGG" id="seqo:SE1039_11630"/>
<reference evidence="4" key="1">
    <citation type="submission" date="2015-11" db="EMBL/GenBank/DDBJ databases">
        <title>Genomic diversity of Staphylococcus saprophyticus strains from urinary tract infections, animal surfaces, and fermented foods.</title>
        <authorList>
            <person name="Wolfe B.E."/>
        </authorList>
    </citation>
    <scope>NUCLEOTIDE SEQUENCE [LARGE SCALE GENOMIC DNA]</scope>
    <source>
        <strain evidence="4">738_7</strain>
    </source>
</reference>
<evidence type="ECO:0000313" key="4">
    <source>
        <dbReference type="Proteomes" id="UP000095464"/>
    </source>
</evidence>
<reference evidence="3" key="2">
    <citation type="submission" date="2015-11" db="EMBL/GenBank/DDBJ databases">
        <authorList>
            <person name="Wolfe B.E."/>
        </authorList>
    </citation>
    <scope>NUCLEOTIDE SEQUENCE</scope>
    <source>
        <strain evidence="3">738_7</strain>
    </source>
</reference>
<organism evidence="2 5">
    <name type="scientific">Staphylococcus equorum</name>
    <dbReference type="NCBI Taxonomy" id="246432"/>
    <lineage>
        <taxon>Bacteria</taxon>
        <taxon>Bacillati</taxon>
        <taxon>Bacillota</taxon>
        <taxon>Bacilli</taxon>
        <taxon>Bacillales</taxon>
        <taxon>Staphylococcaceae</taxon>
        <taxon>Staphylococcus</taxon>
    </lineage>
</organism>
<keyword evidence="1" id="KW-0812">Transmembrane</keyword>
<evidence type="ECO:0000313" key="2">
    <source>
        <dbReference type="EMBL" id="MDG0844803.1"/>
    </source>
</evidence>
<keyword evidence="1" id="KW-1133">Transmembrane helix</keyword>
<comment type="caution">
    <text evidence="2">The sequence shown here is derived from an EMBL/GenBank/DDBJ whole genome shotgun (WGS) entry which is preliminary data.</text>
</comment>
<proteinExistence type="predicted"/>
<sequence>MIKIYKHQIKAYITVLFVTMLLSALFIISAHNNAESEQTYEMTDHQLTSEPVQSEQYNVKTEGNSEHEHQPVIAAVK</sequence>
<evidence type="ECO:0000256" key="1">
    <source>
        <dbReference type="SAM" id="Phobius"/>
    </source>
</evidence>
<evidence type="ECO:0000313" key="3">
    <source>
        <dbReference type="EMBL" id="OEK57674.1"/>
    </source>
</evidence>
<reference evidence="2" key="3">
    <citation type="submission" date="2022-05" db="EMBL/GenBank/DDBJ databases">
        <title>Comparative genomics of Staphylococcus equorum isolates.</title>
        <authorList>
            <person name="Luelf R.H."/>
        </authorList>
    </citation>
    <scope>NUCLEOTIDE SEQUENCE</scope>
    <source>
        <strain evidence="2">TMW 2.2497</strain>
    </source>
</reference>
<dbReference type="InterPro" id="IPR048170">
    <property type="entry name" value="SosA-like"/>
</dbReference>